<sequence>MAHSPVVINSSSPPPFRLPSETPPQAQPPASNANATESSSSPGLPSPSSFFKKPAAGLQVKNAAPGIKTGFQSASSLLKLNFFHEQAQGDNDHVSDRPDGIRRPAATASSVTKRRKAVKSATGRPAAGAVVVKEHPTAAAKSPLHTYAYNELSVERPVSKSPAPCSPVVPEDAQKQASTKSRTPSVSLSVDSFDGGFESETRPSPLPRHASAGLKTAGEDGAGLLERSVHAAGRVIPGDDFGPGQPQALGSAKESIKPAQKIRKRVAKTAFGNDGQAVKQVKKRAPKPKAGNDQPEKSTRKPIAKSASFVLNSDDLASTQFAGMDAAQVQGSRPPDFETFRHDSIPVEKPKRGSKRTKTSEDRGSVNEAYVPGEHNIGDTASAYFGQPAVLGEDSAVDLGMTVDVQGFTKTGSTSPVHAHQRRRSWTPAKNTSLPIDTSVDVSVGLSDDDGTPALSLAAVLGNMAYDKQSVTVPQRATSGESLLKRRRIELNEELAANSKVEKNMSAKEKAVPAEKVKKPKAIKKKPQTITELATKAYRPEDAPQVAQATVSSFFTAQGAASDKALPGLPADETSAKPKKPRKPREKEAGDEAKSDKPKKPAKPKAKAKVRFNENDLFGELYAPEQARLQENRQDFLFGTSSQLGAEESPTFIRQMQLAVRESEATSTLEPVSTPSQKSCVKVPTAPHGTSLSCGQGARGLWCSAARDDLNEVLAMDHASPPKRLKRQLPHPVTSAAQQEIEMHAVSDKREATSSSKRLDSVAPLPGSRGDKLSSETVHEIVDLCFTSPIVDQESPKDAVQKPLRNDSIAIAYAQPPTRGIRPQSQIVHPASDDWAILEDSSPEVPLNSRRLPHIPSAKSPPRLKRYTTSPVWNRSALQALDANISPHVYSSPSKAFLSARHLSTNTAGVQPKPRSLQNQEGFAISDIVSKSPRPRGRPPKQKPDTTSDLTATCHIASPSKLLTASQPVTSSDFVNIDEISDNEAAVTPLPPRRRAASTPPSIRSLEFEVVASPAVKAKGKLKKPGLKDTATPATAWSKLKPDDATWISIMPTLFPQITATIKSTAPSTDLAKPTWYEKILLYDPIVLEDLTTWLTERGVRVETKRLKAKPKIKARKKKKEAPGLEEIEEIAAPDEYESVQEPLKPWMVQKWCEDKSICCLWKEGLRGGELVQDISQMGSNWRDVTIGDHGSPHIGHNIGTVTNNNYGPETRDNIILDSLWFEGMLDFKVRTRKPPLEAWEWVYEDVTPIDKSAAEEPSCDSHTEHQFIASDLMNGAGHLRRWLRSGDGIFYICGKATSGKSTLLELLATHSKTQRLLEAWAGPSTDVVTVKYFAGTDGASKKRKIYCLLRSLLWQLFMHKPSLIEISVPARLQAISRMRDARNEPWAPEELDGCLYKILTAEDTRFVFFVDGLDDPDAQPKQVIDFLKSIARYPNAKVCASSRTHADYDKAFGSDEHRCWSLNKLSSSCEKPEDVQSLTTEEDTTADLDDLDMVAEPDQDLMKDIEEVEPDNSAIASPTKETIDLTIPHVSDRWYVASFKKWFGRDQVFEKLREGYAGIFERQAKECVPREEITERLGEVAATIRSSDIIHLMRDRIKWSRFLADAQKRVAGEWKLAVGQQKRLRRESSRELLNEYVESTRARAMETQRIVRVHNKMIHELKKWHVEEQTAFDADTDMSGISRSSDAMEE</sequence>
<name>A0A9Q9AP89_9PEZI</name>
<keyword evidence="11" id="KW-0255">Endonuclease</keyword>
<feature type="compositionally biased region" description="Pro residues" evidence="9">
    <location>
        <begin position="12"/>
        <end position="27"/>
    </location>
</feature>
<feature type="compositionally biased region" description="Basic and acidic residues" evidence="9">
    <location>
        <begin position="746"/>
        <end position="760"/>
    </location>
</feature>
<evidence type="ECO:0000256" key="9">
    <source>
        <dbReference type="SAM" id="MobiDB-lite"/>
    </source>
</evidence>
<feature type="compositionally biased region" description="Basic and acidic residues" evidence="9">
    <location>
        <begin position="504"/>
        <end position="517"/>
    </location>
</feature>
<feature type="compositionally biased region" description="Polar residues" evidence="9">
    <location>
        <begin position="665"/>
        <end position="679"/>
    </location>
</feature>
<keyword evidence="11" id="KW-0378">Hydrolase</keyword>
<feature type="region of interest" description="Disordered" evidence="9">
    <location>
        <begin position="411"/>
        <end position="432"/>
    </location>
</feature>
<feature type="compositionally biased region" description="Basic and acidic residues" evidence="9">
    <location>
        <begin position="90"/>
        <end position="102"/>
    </location>
</feature>
<feature type="region of interest" description="Disordered" evidence="9">
    <location>
        <begin position="746"/>
        <end position="774"/>
    </location>
</feature>
<feature type="region of interest" description="Disordered" evidence="9">
    <location>
        <begin position="157"/>
        <end position="216"/>
    </location>
</feature>
<feature type="region of interest" description="Disordered" evidence="9">
    <location>
        <begin position="1"/>
        <end position="52"/>
    </location>
</feature>
<feature type="domain" description="Nephrocystin 3-like N-terminal" evidence="10">
    <location>
        <begin position="1280"/>
        <end position="1444"/>
    </location>
</feature>
<keyword evidence="4" id="KW-0227">DNA damage</keyword>
<evidence type="ECO:0000313" key="11">
    <source>
        <dbReference type="EMBL" id="USW49581.1"/>
    </source>
</evidence>
<evidence type="ECO:0000256" key="3">
    <source>
        <dbReference type="ARBA" id="ARBA00022737"/>
    </source>
</evidence>
<gene>
    <name evidence="11" type="ORF">Slin15195_G029000</name>
</gene>
<dbReference type="Pfam" id="PF09494">
    <property type="entry name" value="Slx4"/>
    <property type="match status" value="1"/>
</dbReference>
<keyword evidence="7" id="KW-0539">Nucleus</keyword>
<evidence type="ECO:0000259" key="10">
    <source>
        <dbReference type="Pfam" id="PF24883"/>
    </source>
</evidence>
<organism evidence="11 12">
    <name type="scientific">Septoria linicola</name>
    <dbReference type="NCBI Taxonomy" id="215465"/>
    <lineage>
        <taxon>Eukaryota</taxon>
        <taxon>Fungi</taxon>
        <taxon>Dikarya</taxon>
        <taxon>Ascomycota</taxon>
        <taxon>Pezizomycotina</taxon>
        <taxon>Dothideomycetes</taxon>
        <taxon>Dothideomycetidae</taxon>
        <taxon>Mycosphaerellales</taxon>
        <taxon>Mycosphaerellaceae</taxon>
        <taxon>Septoria</taxon>
    </lineage>
</organism>
<evidence type="ECO:0000256" key="8">
    <source>
        <dbReference type="ARBA" id="ARBA00029496"/>
    </source>
</evidence>
<keyword evidence="11" id="KW-0540">Nuclease</keyword>
<evidence type="ECO:0000256" key="1">
    <source>
        <dbReference type="ARBA" id="ARBA00004123"/>
    </source>
</evidence>
<feature type="compositionally biased region" description="Basic and acidic residues" evidence="9">
    <location>
        <begin position="335"/>
        <end position="351"/>
    </location>
</feature>
<feature type="compositionally biased region" description="Low complexity" evidence="9">
    <location>
        <begin position="28"/>
        <end position="49"/>
    </location>
</feature>
<keyword evidence="12" id="KW-1185">Reference proteome</keyword>
<proteinExistence type="inferred from homology"/>
<reference evidence="11" key="1">
    <citation type="submission" date="2022-06" db="EMBL/GenBank/DDBJ databases">
        <title>Complete genome sequences of two strains of the flax pathogen Septoria linicola.</title>
        <authorList>
            <person name="Lapalu N."/>
            <person name="Simon A."/>
            <person name="Demenou B."/>
            <person name="Paumier D."/>
            <person name="Guillot M.-P."/>
            <person name="Gout L."/>
            <person name="Valade R."/>
        </authorList>
    </citation>
    <scope>NUCLEOTIDE SEQUENCE</scope>
    <source>
        <strain evidence="11">SE15195</strain>
    </source>
</reference>
<comment type="similarity">
    <text evidence="2">Belongs to the SLX4 family.</text>
</comment>
<evidence type="ECO:0000256" key="6">
    <source>
        <dbReference type="ARBA" id="ARBA00023204"/>
    </source>
</evidence>
<feature type="compositionally biased region" description="Low complexity" evidence="9">
    <location>
        <begin position="1"/>
        <end position="11"/>
    </location>
</feature>
<evidence type="ECO:0000313" key="12">
    <source>
        <dbReference type="Proteomes" id="UP001056384"/>
    </source>
</evidence>
<evidence type="ECO:0000256" key="7">
    <source>
        <dbReference type="ARBA" id="ARBA00023242"/>
    </source>
</evidence>
<dbReference type="Proteomes" id="UP001056384">
    <property type="component" value="Chromosome 2"/>
</dbReference>
<dbReference type="InterPro" id="IPR056884">
    <property type="entry name" value="NPHP3-like_N"/>
</dbReference>
<dbReference type="EMBL" id="CP099419">
    <property type="protein sequence ID" value="USW49581.1"/>
    <property type="molecule type" value="Genomic_DNA"/>
</dbReference>
<feature type="region of interest" description="Disordered" evidence="9">
    <location>
        <begin position="89"/>
        <end position="130"/>
    </location>
</feature>
<dbReference type="InterPro" id="IPR018574">
    <property type="entry name" value="Structure-sp_endonuc_su_Slx4"/>
</dbReference>
<keyword evidence="3" id="KW-0677">Repeat</keyword>
<protein>
    <recommendedName>
        <fullName evidence="8">Structure-specific endonuclease subunit SLX4</fullName>
    </recommendedName>
</protein>
<feature type="compositionally biased region" description="Basic and acidic residues" evidence="9">
    <location>
        <begin position="585"/>
        <end position="599"/>
    </location>
</feature>
<dbReference type="PANTHER" id="PTHR10039">
    <property type="entry name" value="AMELOGENIN"/>
    <property type="match status" value="1"/>
</dbReference>
<feature type="region of interest" description="Disordered" evidence="9">
    <location>
        <begin position="847"/>
        <end position="866"/>
    </location>
</feature>
<accession>A0A9Q9AP89</accession>
<dbReference type="GO" id="GO:0006281">
    <property type="term" value="P:DNA repair"/>
    <property type="evidence" value="ECO:0007669"/>
    <property type="project" value="UniProtKB-KW"/>
</dbReference>
<feature type="region of interest" description="Disordered" evidence="9">
    <location>
        <begin position="562"/>
        <end position="610"/>
    </location>
</feature>
<keyword evidence="5" id="KW-0233">DNA recombination</keyword>
<feature type="compositionally biased region" description="Polar residues" evidence="9">
    <location>
        <begin position="175"/>
        <end position="190"/>
    </location>
</feature>
<evidence type="ECO:0000256" key="4">
    <source>
        <dbReference type="ARBA" id="ARBA00022763"/>
    </source>
</evidence>
<feature type="region of interest" description="Disordered" evidence="9">
    <location>
        <begin position="325"/>
        <end position="374"/>
    </location>
</feature>
<evidence type="ECO:0000256" key="2">
    <source>
        <dbReference type="ARBA" id="ARBA00006661"/>
    </source>
</evidence>
<comment type="subcellular location">
    <subcellularLocation>
        <location evidence="1">Nucleus</location>
    </subcellularLocation>
</comment>
<keyword evidence="6" id="KW-0234">DNA repair</keyword>
<dbReference type="GO" id="GO:0004519">
    <property type="term" value="F:endonuclease activity"/>
    <property type="evidence" value="ECO:0007669"/>
    <property type="project" value="UniProtKB-KW"/>
</dbReference>
<feature type="compositionally biased region" description="Basic residues" evidence="9">
    <location>
        <begin position="600"/>
        <end position="610"/>
    </location>
</feature>
<dbReference type="PANTHER" id="PTHR10039:SF5">
    <property type="entry name" value="NACHT DOMAIN-CONTAINING PROTEIN"/>
    <property type="match status" value="1"/>
</dbReference>
<dbReference type="Pfam" id="PF24883">
    <property type="entry name" value="NPHP3_N"/>
    <property type="match status" value="1"/>
</dbReference>
<feature type="region of interest" description="Disordered" evidence="9">
    <location>
        <begin position="504"/>
        <end position="523"/>
    </location>
</feature>
<dbReference type="GO" id="GO:0033557">
    <property type="term" value="C:Slx1-Slx4 complex"/>
    <property type="evidence" value="ECO:0007669"/>
    <property type="project" value="InterPro"/>
</dbReference>
<feature type="region of interest" description="Disordered" evidence="9">
    <location>
        <begin position="664"/>
        <end position="693"/>
    </location>
</feature>
<evidence type="ECO:0000256" key="5">
    <source>
        <dbReference type="ARBA" id="ARBA00023172"/>
    </source>
</evidence>
<feature type="region of interest" description="Disordered" evidence="9">
    <location>
        <begin position="234"/>
        <end position="306"/>
    </location>
</feature>
<dbReference type="GO" id="GO:0006260">
    <property type="term" value="P:DNA replication"/>
    <property type="evidence" value="ECO:0007669"/>
    <property type="project" value="InterPro"/>
</dbReference>
<dbReference type="GO" id="GO:0006310">
    <property type="term" value="P:DNA recombination"/>
    <property type="evidence" value="ECO:0007669"/>
    <property type="project" value="UniProtKB-KW"/>
</dbReference>
<feature type="region of interest" description="Disordered" evidence="9">
    <location>
        <begin position="906"/>
        <end position="952"/>
    </location>
</feature>